<dbReference type="Proteomes" id="UP000706151">
    <property type="component" value="Unassembled WGS sequence"/>
</dbReference>
<comment type="caution">
    <text evidence="1">The sequence shown here is derived from an EMBL/GenBank/DDBJ whole genome shotgun (WGS) entry which is preliminary data.</text>
</comment>
<gene>
    <name evidence="1" type="ORF">IPK02_10140</name>
</gene>
<dbReference type="Gene3D" id="1.25.40.10">
    <property type="entry name" value="Tetratricopeptide repeat domain"/>
    <property type="match status" value="1"/>
</dbReference>
<sequence length="456" mass="47996">MHSPDHLTAAGRAKLAAARILLHETQGFLYLPVLAQTQAVAAAALAHLLSDWQGVSSFVVAWPHLPAEKFAAPAPAAATWDAARGQLLANLDHAIGVQASGAILVLDASPGDRHRLAVDSVSYLNQRREALRRNQLRLILLWPAGEAQALMAGAPDLWSMRALAPVVDAEDLAPDSAGSALATFAPRESTPSLPAKGLGALQQRQWQRWLACRELAAAELSTADALALIAALYENGDWSAVVELSEGVLRQLQSLPEAGKLAESAAAFRWLSLGRAKLGDRRGALAPAQDALAIHEKLAAENFAAYAPDLAKSLNNLSVRLGESGDRTGGLAAIRRAVEIHEKLAAENFAAYAPALASSLNNLSVDLGESGDRAGGLAAIRRAVEIHEKLAAENFAAYAPALASSLNNLSIRLGESGDRAGGLAARERAIEMITPFALPGTPYANWLGTMEQGRQG</sequence>
<dbReference type="EMBL" id="JADJOT010000008">
    <property type="protein sequence ID" value="MBK7954281.1"/>
    <property type="molecule type" value="Genomic_DNA"/>
</dbReference>
<accession>A0A935W3E7</accession>
<dbReference type="Pfam" id="PF13374">
    <property type="entry name" value="TPR_10"/>
    <property type="match status" value="2"/>
</dbReference>
<dbReference type="PANTHER" id="PTHR19959">
    <property type="entry name" value="KINESIN LIGHT CHAIN"/>
    <property type="match status" value="1"/>
</dbReference>
<name>A0A935W3E7_9PROT</name>
<proteinExistence type="predicted"/>
<protein>
    <submittedName>
        <fullName evidence="1">Tetratricopeptide repeat protein</fullName>
    </submittedName>
</protein>
<dbReference type="AlphaFoldDB" id="A0A935W3E7"/>
<organism evidence="1 2">
    <name type="scientific">Candidatus Accumulibacter affinis</name>
    <dbReference type="NCBI Taxonomy" id="2954384"/>
    <lineage>
        <taxon>Bacteria</taxon>
        <taxon>Pseudomonadati</taxon>
        <taxon>Pseudomonadota</taxon>
        <taxon>Betaproteobacteria</taxon>
        <taxon>Candidatus Accumulibacter</taxon>
    </lineage>
</organism>
<dbReference type="InterPro" id="IPR011990">
    <property type="entry name" value="TPR-like_helical_dom_sf"/>
</dbReference>
<reference evidence="1 2" key="1">
    <citation type="submission" date="2020-10" db="EMBL/GenBank/DDBJ databases">
        <title>Connecting structure to function with the recovery of over 1000 high-quality activated sludge metagenome-assembled genomes encoding full-length rRNA genes using long-read sequencing.</title>
        <authorList>
            <person name="Singleton C.M."/>
            <person name="Petriglieri F."/>
            <person name="Kristensen J.M."/>
            <person name="Kirkegaard R.H."/>
            <person name="Michaelsen T.Y."/>
            <person name="Andersen M.H."/>
            <person name="Karst S.M."/>
            <person name="Dueholm M.S."/>
            <person name="Nielsen P.H."/>
            <person name="Albertsen M."/>
        </authorList>
    </citation>
    <scope>NUCLEOTIDE SEQUENCE [LARGE SCALE GENOMIC DNA]</scope>
    <source>
        <strain evidence="1">Fred_18-Q3-R57-64_BAT3C.720</strain>
    </source>
</reference>
<evidence type="ECO:0000313" key="1">
    <source>
        <dbReference type="EMBL" id="MBK7954281.1"/>
    </source>
</evidence>
<dbReference type="PANTHER" id="PTHR19959:SF119">
    <property type="entry name" value="FUNGAL LIPASE-LIKE DOMAIN-CONTAINING PROTEIN"/>
    <property type="match status" value="1"/>
</dbReference>
<evidence type="ECO:0000313" key="2">
    <source>
        <dbReference type="Proteomes" id="UP000706151"/>
    </source>
</evidence>